<dbReference type="Gene3D" id="3.40.50.1820">
    <property type="entry name" value="alpha/beta hydrolase"/>
    <property type="match status" value="1"/>
</dbReference>
<keyword evidence="1 3" id="KW-0378">Hydrolase</keyword>
<name>S7PWG5_GLOTA</name>
<accession>S7PWG5</accession>
<dbReference type="HOGENOM" id="CLU_012494_6_4_1"/>
<organism evidence="3 4">
    <name type="scientific">Gloeophyllum trabeum (strain ATCC 11539 / FP-39264 / Madison 617)</name>
    <name type="common">Brown rot fungus</name>
    <dbReference type="NCBI Taxonomy" id="670483"/>
    <lineage>
        <taxon>Eukaryota</taxon>
        <taxon>Fungi</taxon>
        <taxon>Dikarya</taxon>
        <taxon>Basidiomycota</taxon>
        <taxon>Agaricomycotina</taxon>
        <taxon>Agaricomycetes</taxon>
        <taxon>Gloeophyllales</taxon>
        <taxon>Gloeophyllaceae</taxon>
        <taxon>Gloeophyllum</taxon>
    </lineage>
</organism>
<dbReference type="SUPFAM" id="SSF53474">
    <property type="entry name" value="alpha/beta-Hydrolases"/>
    <property type="match status" value="1"/>
</dbReference>
<dbReference type="eggNOG" id="KOG1515">
    <property type="taxonomic scope" value="Eukaryota"/>
</dbReference>
<dbReference type="AlphaFoldDB" id="S7PWG5"/>
<reference evidence="3 4" key="1">
    <citation type="journal article" date="2012" name="Science">
        <title>The Paleozoic origin of enzymatic lignin decomposition reconstructed from 31 fungal genomes.</title>
        <authorList>
            <person name="Floudas D."/>
            <person name="Binder M."/>
            <person name="Riley R."/>
            <person name="Barry K."/>
            <person name="Blanchette R.A."/>
            <person name="Henrissat B."/>
            <person name="Martinez A.T."/>
            <person name="Otillar R."/>
            <person name="Spatafora J.W."/>
            <person name="Yadav J.S."/>
            <person name="Aerts A."/>
            <person name="Benoit I."/>
            <person name="Boyd A."/>
            <person name="Carlson A."/>
            <person name="Copeland A."/>
            <person name="Coutinho P.M."/>
            <person name="de Vries R.P."/>
            <person name="Ferreira P."/>
            <person name="Findley K."/>
            <person name="Foster B."/>
            <person name="Gaskell J."/>
            <person name="Glotzer D."/>
            <person name="Gorecki P."/>
            <person name="Heitman J."/>
            <person name="Hesse C."/>
            <person name="Hori C."/>
            <person name="Igarashi K."/>
            <person name="Jurgens J.A."/>
            <person name="Kallen N."/>
            <person name="Kersten P."/>
            <person name="Kohler A."/>
            <person name="Kuees U."/>
            <person name="Kumar T.K.A."/>
            <person name="Kuo A."/>
            <person name="LaButti K."/>
            <person name="Larrondo L.F."/>
            <person name="Lindquist E."/>
            <person name="Ling A."/>
            <person name="Lombard V."/>
            <person name="Lucas S."/>
            <person name="Lundell T."/>
            <person name="Martin R."/>
            <person name="McLaughlin D.J."/>
            <person name="Morgenstern I."/>
            <person name="Morin E."/>
            <person name="Murat C."/>
            <person name="Nagy L.G."/>
            <person name="Nolan M."/>
            <person name="Ohm R.A."/>
            <person name="Patyshakuliyeva A."/>
            <person name="Rokas A."/>
            <person name="Ruiz-Duenas F.J."/>
            <person name="Sabat G."/>
            <person name="Salamov A."/>
            <person name="Samejima M."/>
            <person name="Schmutz J."/>
            <person name="Slot J.C."/>
            <person name="St John F."/>
            <person name="Stenlid J."/>
            <person name="Sun H."/>
            <person name="Sun S."/>
            <person name="Syed K."/>
            <person name="Tsang A."/>
            <person name="Wiebenga A."/>
            <person name="Young D."/>
            <person name="Pisabarro A."/>
            <person name="Eastwood D.C."/>
            <person name="Martin F."/>
            <person name="Cullen D."/>
            <person name="Grigoriev I.V."/>
            <person name="Hibbett D.S."/>
        </authorList>
    </citation>
    <scope>NUCLEOTIDE SEQUENCE [LARGE SCALE GENOMIC DNA]</scope>
    <source>
        <strain evidence="3 4">ATCC 11539</strain>
    </source>
</reference>
<dbReference type="GeneID" id="19302571"/>
<evidence type="ECO:0000313" key="4">
    <source>
        <dbReference type="Proteomes" id="UP000030669"/>
    </source>
</evidence>
<dbReference type="KEGG" id="gtr:GLOTRDRAFT_132768"/>
<dbReference type="InterPro" id="IPR050300">
    <property type="entry name" value="GDXG_lipolytic_enzyme"/>
</dbReference>
<feature type="domain" description="Alpha/beta hydrolase fold-3" evidence="2">
    <location>
        <begin position="116"/>
        <end position="331"/>
    </location>
</feature>
<protein>
    <submittedName>
        <fullName evidence="3">Alpha/beta-hydrolase</fullName>
    </submittedName>
</protein>
<dbReference type="Proteomes" id="UP000030669">
    <property type="component" value="Unassembled WGS sequence"/>
</dbReference>
<dbReference type="Pfam" id="PF07859">
    <property type="entry name" value="Abhydrolase_3"/>
    <property type="match status" value="1"/>
</dbReference>
<dbReference type="EMBL" id="KB469309">
    <property type="protein sequence ID" value="EPQ51966.1"/>
    <property type="molecule type" value="Genomic_DNA"/>
</dbReference>
<dbReference type="PANTHER" id="PTHR48081:SF8">
    <property type="entry name" value="ALPHA_BETA HYDROLASE FOLD-3 DOMAIN-CONTAINING PROTEIN-RELATED"/>
    <property type="match status" value="1"/>
</dbReference>
<dbReference type="InterPro" id="IPR013094">
    <property type="entry name" value="AB_hydrolase_3"/>
</dbReference>
<evidence type="ECO:0000256" key="1">
    <source>
        <dbReference type="ARBA" id="ARBA00022801"/>
    </source>
</evidence>
<evidence type="ECO:0000313" key="3">
    <source>
        <dbReference type="EMBL" id="EPQ51966.1"/>
    </source>
</evidence>
<sequence>MGVYSDRSSSREGLERGQLTGMAEYIPTPTTTDLRCLDPELRDFVSIFPQTIENARRAQVVVDFMRAIPPRPHEYPDVIKKDVYLSAPTADISQPPTAVRLFIPIRASEEGPLPVVMWMHHGGFFSAGPLRLDPFCSALAAGANVIVAATSYRQTPENPFPAPFEDVYQVLLWLTTSSGVADYFIDPTRIAVGGTSAGGTLAVGICLRYRDEHSAEATRSAIRLLLLEDAAFELRPASYSTYHNPVNIIWNANVTRYMWELYLPQGVDNLDLKMKGYAVPSLATNLKDLPPTMLLCAQWDDLTNDAIAFGHKLLEVGVPTEIHNYRGTFHVSDKLLHDTQVSAKKREDIINALRYAFVQ</sequence>
<dbReference type="PANTHER" id="PTHR48081">
    <property type="entry name" value="AB HYDROLASE SUPERFAMILY PROTEIN C4A8.06C"/>
    <property type="match status" value="1"/>
</dbReference>
<dbReference type="InterPro" id="IPR029058">
    <property type="entry name" value="AB_hydrolase_fold"/>
</dbReference>
<dbReference type="OrthoDB" id="408631at2759"/>
<evidence type="ECO:0000259" key="2">
    <source>
        <dbReference type="Pfam" id="PF07859"/>
    </source>
</evidence>
<gene>
    <name evidence="3" type="ORF">GLOTRDRAFT_132768</name>
</gene>
<dbReference type="RefSeq" id="XP_007869830.1">
    <property type="nucleotide sequence ID" value="XM_007871639.1"/>
</dbReference>
<proteinExistence type="predicted"/>
<dbReference type="GO" id="GO:0016787">
    <property type="term" value="F:hydrolase activity"/>
    <property type="evidence" value="ECO:0007669"/>
    <property type="project" value="UniProtKB-KW"/>
</dbReference>
<keyword evidence="4" id="KW-1185">Reference proteome</keyword>